<feature type="region of interest" description="Disordered" evidence="1">
    <location>
        <begin position="1"/>
        <end position="20"/>
    </location>
</feature>
<sequence length="281" mass="29399">MRIETATAAGDPDRPNEDFTGVICPGSGRGGVLAVLDGVTPHPDGTGCTHGLPWYVARLGGVLLELSASRRDMTLSQCLAQAIGRTAAAHRDTCDLSHPNTPQSTVVAVRWDDEAVEHLVLSDSVLLLESPSGAVRPVLDDRLDRLPEPVPSLRARLRALPRDSGQRAATRREYTAAVEALRNAEDGFLTAAADPGVADHAVTGCDPRAAVRAVAALSDGAGRLVDVFGRTDWPGAFALLRTAGCDGLIAAVRAAEHADPDGTAHPRGKRHDDATAALAEL</sequence>
<evidence type="ECO:0000313" key="2">
    <source>
        <dbReference type="EMBL" id="MDI5966743.1"/>
    </source>
</evidence>
<evidence type="ECO:0000256" key="1">
    <source>
        <dbReference type="SAM" id="MobiDB-lite"/>
    </source>
</evidence>
<evidence type="ECO:0000313" key="3">
    <source>
        <dbReference type="Proteomes" id="UP001156398"/>
    </source>
</evidence>
<accession>A0ABT6W7M5</accession>
<dbReference type="Proteomes" id="UP001156398">
    <property type="component" value="Unassembled WGS sequence"/>
</dbReference>
<organism evidence="2 3">
    <name type="scientific">Streptantibioticus silvisoli</name>
    <dbReference type="NCBI Taxonomy" id="2705255"/>
    <lineage>
        <taxon>Bacteria</taxon>
        <taxon>Bacillati</taxon>
        <taxon>Actinomycetota</taxon>
        <taxon>Actinomycetes</taxon>
        <taxon>Kitasatosporales</taxon>
        <taxon>Streptomycetaceae</taxon>
        <taxon>Streptantibioticus</taxon>
    </lineage>
</organism>
<keyword evidence="3" id="KW-1185">Reference proteome</keyword>
<gene>
    <name evidence="2" type="ORF">POF43_029110</name>
</gene>
<comment type="caution">
    <text evidence="2">The sequence shown here is derived from an EMBL/GenBank/DDBJ whole genome shotgun (WGS) entry which is preliminary data.</text>
</comment>
<dbReference type="EMBL" id="JAAGKO020000060">
    <property type="protein sequence ID" value="MDI5966743.1"/>
    <property type="molecule type" value="Genomic_DNA"/>
</dbReference>
<reference evidence="2 3" key="1">
    <citation type="submission" date="2023-05" db="EMBL/GenBank/DDBJ databases">
        <title>Streptantibioticus silvisoli sp. nov., acidotolerant actinomycetes 1 from pine litter.</title>
        <authorList>
            <person name="Swiecimska M."/>
            <person name="Golinska P."/>
            <person name="Sangal V."/>
            <person name="Wachnowicz B."/>
            <person name="Goodfellow M."/>
        </authorList>
    </citation>
    <scope>NUCLEOTIDE SEQUENCE [LARGE SCALE GENOMIC DNA]</scope>
    <source>
        <strain evidence="2 3">SL54</strain>
    </source>
</reference>
<protein>
    <recommendedName>
        <fullName evidence="4">Protein phosphatase 2C domain-containing protein</fullName>
    </recommendedName>
</protein>
<name>A0ABT6W7M5_9ACTN</name>
<dbReference type="RefSeq" id="WP_271323162.1">
    <property type="nucleotide sequence ID" value="NZ_JAAGKO020000060.1"/>
</dbReference>
<proteinExistence type="predicted"/>
<evidence type="ECO:0008006" key="4">
    <source>
        <dbReference type="Google" id="ProtNLM"/>
    </source>
</evidence>